<organism evidence="1 2">
    <name type="scientific">Marasmius tenuissimus</name>
    <dbReference type="NCBI Taxonomy" id="585030"/>
    <lineage>
        <taxon>Eukaryota</taxon>
        <taxon>Fungi</taxon>
        <taxon>Dikarya</taxon>
        <taxon>Basidiomycota</taxon>
        <taxon>Agaricomycotina</taxon>
        <taxon>Agaricomycetes</taxon>
        <taxon>Agaricomycetidae</taxon>
        <taxon>Agaricales</taxon>
        <taxon>Marasmiineae</taxon>
        <taxon>Marasmiaceae</taxon>
        <taxon>Marasmius</taxon>
    </lineage>
</organism>
<reference evidence="1 2" key="1">
    <citation type="submission" date="2024-05" db="EMBL/GenBank/DDBJ databases">
        <title>A draft genome resource for the thread blight pathogen Marasmius tenuissimus strain MS-2.</title>
        <authorList>
            <person name="Yulfo-Soto G.E."/>
            <person name="Baruah I.K."/>
            <person name="Amoako-Attah I."/>
            <person name="Bukari Y."/>
            <person name="Meinhardt L.W."/>
            <person name="Bailey B.A."/>
            <person name="Cohen S.P."/>
        </authorList>
    </citation>
    <scope>NUCLEOTIDE SEQUENCE [LARGE SCALE GENOMIC DNA]</scope>
    <source>
        <strain evidence="1 2">MS-2</strain>
    </source>
</reference>
<keyword evidence="2" id="KW-1185">Reference proteome</keyword>
<evidence type="ECO:0000313" key="1">
    <source>
        <dbReference type="EMBL" id="KAL0060503.1"/>
    </source>
</evidence>
<proteinExistence type="predicted"/>
<protein>
    <submittedName>
        <fullName evidence="1">Uncharacterized protein</fullName>
    </submittedName>
</protein>
<evidence type="ECO:0000313" key="2">
    <source>
        <dbReference type="Proteomes" id="UP001437256"/>
    </source>
</evidence>
<name>A0ABR2ZGN2_9AGAR</name>
<comment type="caution">
    <text evidence="1">The sequence shown here is derived from an EMBL/GenBank/DDBJ whole genome shotgun (WGS) entry which is preliminary data.</text>
</comment>
<sequence>MLIAIKSTDFYQQHRAPKQGPYDSWVTKRAFTDTQSSNIEEWNSDRIDNEKGPYIRVEATMQTFKIHTELVSMLQLGPLKKLDASGFDDHIVRGVIELAYNINRPFPLIHDLLISASVPPFPSEKLDDKLSLIELAVRWRLEPVVDLLSLGMGVEQVVNVFQHAYINYEAQQNGWIELLSVCRENEKNQMYSRAVKTIVKEIADGTEDERDRAFVLGMIAHLNID</sequence>
<dbReference type="Proteomes" id="UP001437256">
    <property type="component" value="Unassembled WGS sequence"/>
</dbReference>
<dbReference type="EMBL" id="JBBXMP010000173">
    <property type="protein sequence ID" value="KAL0060503.1"/>
    <property type="molecule type" value="Genomic_DNA"/>
</dbReference>
<gene>
    <name evidence="1" type="ORF">AAF712_012693</name>
</gene>
<accession>A0ABR2ZGN2</accession>